<proteinExistence type="predicted"/>
<evidence type="ECO:0000313" key="3">
    <source>
        <dbReference type="EMBL" id="KAL1900533.1"/>
    </source>
</evidence>
<comment type="caution">
    <text evidence="3">The sequence shown here is derived from an EMBL/GenBank/DDBJ whole genome shotgun (WGS) entry which is preliminary data.</text>
</comment>
<feature type="chain" id="PRO_5047286668" evidence="2">
    <location>
        <begin position="21"/>
        <end position="238"/>
    </location>
</feature>
<keyword evidence="4" id="KW-1185">Reference proteome</keyword>
<reference evidence="3 4" key="1">
    <citation type="journal article" date="2024" name="IMA Fungus">
        <title>IMA Genome - F19 : A genome assembly and annotation guide to empower mycologists, including annotated draft genome sequences of Ceratocystis pirilliformis, Diaporthe australafricana, Fusarium ophioides, Paecilomyces lecythidis, and Sporothrix stenoceras.</title>
        <authorList>
            <person name="Aylward J."/>
            <person name="Wilson A.M."/>
            <person name="Visagie C.M."/>
            <person name="Spraker J."/>
            <person name="Barnes I."/>
            <person name="Buitendag C."/>
            <person name="Ceriani C."/>
            <person name="Del Mar Angel L."/>
            <person name="du Plessis D."/>
            <person name="Fuchs T."/>
            <person name="Gasser K."/>
            <person name="Kramer D."/>
            <person name="Li W."/>
            <person name="Munsamy K."/>
            <person name="Piso A."/>
            <person name="Price J.L."/>
            <person name="Sonnekus B."/>
            <person name="Thomas C."/>
            <person name="van der Nest A."/>
            <person name="van Dijk A."/>
            <person name="van Heerden A."/>
            <person name="van Vuuren N."/>
            <person name="Yilmaz N."/>
            <person name="Duong T.A."/>
            <person name="van der Merwe N.A."/>
            <person name="Wingfield M.J."/>
            <person name="Wingfield B.D."/>
        </authorList>
    </citation>
    <scope>NUCLEOTIDE SEQUENCE [LARGE SCALE GENOMIC DNA]</scope>
    <source>
        <strain evidence="3 4">CMW 5346</strain>
    </source>
</reference>
<name>A0ABR3ZIK5_9PEZI</name>
<organism evidence="3 4">
    <name type="scientific">Sporothrix stenoceras</name>
    <dbReference type="NCBI Taxonomy" id="5173"/>
    <lineage>
        <taxon>Eukaryota</taxon>
        <taxon>Fungi</taxon>
        <taxon>Dikarya</taxon>
        <taxon>Ascomycota</taxon>
        <taxon>Pezizomycotina</taxon>
        <taxon>Sordariomycetes</taxon>
        <taxon>Sordariomycetidae</taxon>
        <taxon>Ophiostomatales</taxon>
        <taxon>Ophiostomataceae</taxon>
        <taxon>Sporothrix</taxon>
    </lineage>
</organism>
<gene>
    <name evidence="3" type="ORF">Sste5346_002256</name>
</gene>
<evidence type="ECO:0000256" key="1">
    <source>
        <dbReference type="SAM" id="MobiDB-lite"/>
    </source>
</evidence>
<accession>A0ABR3ZIK5</accession>
<feature type="region of interest" description="Disordered" evidence="1">
    <location>
        <begin position="139"/>
        <end position="159"/>
    </location>
</feature>
<protein>
    <submittedName>
        <fullName evidence="3">Uncharacterized protein</fullName>
    </submittedName>
</protein>
<evidence type="ECO:0000256" key="2">
    <source>
        <dbReference type="SAM" id="SignalP"/>
    </source>
</evidence>
<feature type="signal peptide" evidence="2">
    <location>
        <begin position="1"/>
        <end position="20"/>
    </location>
</feature>
<keyword evidence="2" id="KW-0732">Signal</keyword>
<sequence>MRSSTTLAALSGASLAFGMAEPSCTTATCVFDDPTATPSITAYPTTLTFQSDWSTVWTVTPDAWLGSASVPASVLETTTEFQHVVTVEAHDASPTSFPATVLQDVTTTHTYIVASTTSTTLEPTSSQWILHTTAATDLARHGQGDPQPNAPPPHGWEPAQQCLDAGQQTGCVRQCAQRDGLWYCFDKHAWYEENVMGRVCWWTEQDDSGQDVVRYLMLAEPCRIGDRHVECAACKLYG</sequence>
<dbReference type="Proteomes" id="UP001583186">
    <property type="component" value="Unassembled WGS sequence"/>
</dbReference>
<dbReference type="EMBL" id="JAWCUI010000009">
    <property type="protein sequence ID" value="KAL1900533.1"/>
    <property type="molecule type" value="Genomic_DNA"/>
</dbReference>
<evidence type="ECO:0000313" key="4">
    <source>
        <dbReference type="Proteomes" id="UP001583186"/>
    </source>
</evidence>